<organism evidence="2 3">
    <name type="scientific">Pseudocercospora fuligena</name>
    <dbReference type="NCBI Taxonomy" id="685502"/>
    <lineage>
        <taxon>Eukaryota</taxon>
        <taxon>Fungi</taxon>
        <taxon>Dikarya</taxon>
        <taxon>Ascomycota</taxon>
        <taxon>Pezizomycotina</taxon>
        <taxon>Dothideomycetes</taxon>
        <taxon>Dothideomycetidae</taxon>
        <taxon>Mycosphaerellales</taxon>
        <taxon>Mycosphaerellaceae</taxon>
        <taxon>Pseudocercospora</taxon>
    </lineage>
</organism>
<protein>
    <recommendedName>
        <fullName evidence="1">MJ1316 RNA cyclic group end recognition domain-containing protein</fullName>
    </recommendedName>
</protein>
<dbReference type="OrthoDB" id="10263155at2759"/>
<evidence type="ECO:0000259" key="1">
    <source>
        <dbReference type="Pfam" id="PF04457"/>
    </source>
</evidence>
<comment type="caution">
    <text evidence="2">The sequence shown here is derived from an EMBL/GenBank/DDBJ whole genome shotgun (WGS) entry which is preliminary data.</text>
</comment>
<evidence type="ECO:0000313" key="2">
    <source>
        <dbReference type="EMBL" id="KAF7195912.1"/>
    </source>
</evidence>
<name>A0A8H6VMN4_9PEZI</name>
<sequence>MADDLEKNDAAIRDISSACQHLADYIDFVYVNTHKKPEWLQPTQFTNYLVPTLPEAAGVFGSSRVELICAVHMTAERFWQVLREKLELPEDFPMPDTVSGTFELQPKDYGWHPITLHSLTLVLRYCGVPSDCHDFPWQSSSVLRDDVDNWTALDDIEDAYAMKDWFSILDEKLVATFRSMIVRLTSWTILHGLMAADQRYGLLTTQCLIWMVHDFADLTRSYHESKDAVIATCIPALLAVSGNSLRIKAARSQRNVAAHLSVDAVRRLRDVVDKTVASSLPVAEHSPVSQARENFLRDHSVTIALTSECWHPQKLKHYHDLLVTASTSFQANLRKATEDQVSANIWPAIEKVDQTTSRIYLGVCGISHSDASAPNSPFQARLDPILEEVQDQCRWDKDEALLNAHLITELPPAQPEHSDLPIMCQLEMQESPSPPAATKATSPGGEKSRFLDAAKAISKLRWDPQWSSFEWEIGYEDRFDGLMWKNLEDWQAHTEEEDFIPTHRVRQVRLRGSQEVYWNRDTRESSL</sequence>
<keyword evidence="3" id="KW-1185">Reference proteome</keyword>
<dbReference type="Proteomes" id="UP000660729">
    <property type="component" value="Unassembled WGS sequence"/>
</dbReference>
<proteinExistence type="predicted"/>
<dbReference type="Pfam" id="PF04457">
    <property type="entry name" value="MJ1316"/>
    <property type="match status" value="1"/>
</dbReference>
<dbReference type="EMBL" id="JABCIY010000035">
    <property type="protein sequence ID" value="KAF7195912.1"/>
    <property type="molecule type" value="Genomic_DNA"/>
</dbReference>
<reference evidence="2" key="1">
    <citation type="submission" date="2020-04" db="EMBL/GenBank/DDBJ databases">
        <title>Draft genome resource of the tomato pathogen Pseudocercospora fuligena.</title>
        <authorList>
            <person name="Zaccaron A."/>
        </authorList>
    </citation>
    <scope>NUCLEOTIDE SEQUENCE</scope>
    <source>
        <strain evidence="2">PF001</strain>
    </source>
</reference>
<evidence type="ECO:0000313" key="3">
    <source>
        <dbReference type="Proteomes" id="UP000660729"/>
    </source>
</evidence>
<gene>
    <name evidence="2" type="ORF">HII31_02792</name>
</gene>
<accession>A0A8H6VMN4</accession>
<dbReference type="InterPro" id="IPR040459">
    <property type="entry name" value="MJ1316"/>
</dbReference>
<feature type="domain" description="MJ1316 RNA cyclic group end recognition" evidence="1">
    <location>
        <begin position="452"/>
        <end position="520"/>
    </location>
</feature>
<dbReference type="AlphaFoldDB" id="A0A8H6VMN4"/>